<sequence length="1010" mass="110277">MKYITTLLLGLGLSGALSAQFKATPIHAFSPRPAQPGLELRRCYDGDVTTGYESNWGLNAIPDTVDFFFGGVSSINKIEYVPRASGLNGIWRTVSVYARKANTPFVKIADLTWANDNVTKVYNVAAGAIDTPACVRFIVTSATGMWSTCNEINFWSPTAPVVPVDCANPATGLPGLLDQKQTVTSASVSPASQPGEGIERTLDNNVNTLYTSSWAGGGFPMQLTYNFGASNRIDYVLITPRQDGNINGRFGDVEIWYKATSSSAAVKAKSVALGFTDSPTRIDLPAALVNIHSLTVKVLTGGNNFASCAEMAFFSKNTAGANIYSNLFDSLYSKLKPGVTQAKIDTISMPFFKSLAQCLFNGTYDRKFRYQSYKVYPNVGTTAAALKTSTYNSFENPTGIAFKANDKAVLFVGPTHGVTPSLRITDFGSPVSITDQVYPLKEGLNLIDVTADGLAYISYYNDNAALPDIRVHIATGRVNGYYDPLTDTDADWNKYLTNQIYPSLDIKGKYVNMAYHKSALLANSFNSGKALVQVYDSIVKNQYILMGLFKYNRVPKNHMFTYSEYKGGWYAGGWGAHFDLTWGEYGLANADGVFVYPWGIAHEFGHVNQVRPGFKWTGTTEVTNNLYSTWCEYTMGSTYPGFTRLEVESVSVDDVRPDIIGGRINGGIWYGLINKRPIMTNPDVFKRLILFWQLQLYYQAAGASKNLPTLQQRLTGTPAPGGNQPDVAYWLADMLEKVRTTDETGLSTKQLILNCMVNICDVVKEDLTDFFVKAGLLVPINEIVGDYSSEFVTITQQEVNATIAAIKAKNYPAPASPVINYISANSVNSYRLQQALTGTSGIGATLSNNTVTVDAAQWQHAVAFETYKNDTLVDVAIFGTGSSDRSVTKVFFPDTATAVFAIGYNGEKKLVYPATLPNQLITGIPEANGEHANIKVYPNPTGSYVNVTLNGEGKRPVELRMTDITGTLLHARKALGGETIQLDLSKQPPGMYFVHILSKLGVITKKVIKQ</sequence>
<dbReference type="SMART" id="SM01276">
    <property type="entry name" value="M60-like"/>
    <property type="match status" value="1"/>
</dbReference>
<evidence type="ECO:0000313" key="3">
    <source>
        <dbReference type="EMBL" id="WZN48658.1"/>
    </source>
</evidence>
<dbReference type="Pfam" id="PF18962">
    <property type="entry name" value="Por_Secre_tail"/>
    <property type="match status" value="1"/>
</dbReference>
<dbReference type="RefSeq" id="WP_341843244.1">
    <property type="nucleotide sequence ID" value="NZ_CP149792.1"/>
</dbReference>
<evidence type="ECO:0000259" key="2">
    <source>
        <dbReference type="PROSITE" id="PS51723"/>
    </source>
</evidence>
<dbReference type="Gene3D" id="2.60.120.260">
    <property type="entry name" value="Galactose-binding domain-like"/>
    <property type="match status" value="2"/>
</dbReference>
<dbReference type="Pfam" id="PF13402">
    <property type="entry name" value="Peptidase_M60"/>
    <property type="match status" value="1"/>
</dbReference>
<dbReference type="InterPro" id="IPR008979">
    <property type="entry name" value="Galactose-bd-like_sf"/>
</dbReference>
<keyword evidence="1" id="KW-0732">Signal</keyword>
<evidence type="ECO:0000256" key="1">
    <source>
        <dbReference type="SAM" id="SignalP"/>
    </source>
</evidence>
<name>A0ABZ2Z8W7_9BACT</name>
<feature type="domain" description="Peptidase M60" evidence="2">
    <location>
        <begin position="393"/>
        <end position="699"/>
    </location>
</feature>
<evidence type="ECO:0000313" key="4">
    <source>
        <dbReference type="Proteomes" id="UP001449657"/>
    </source>
</evidence>
<dbReference type="EMBL" id="CP150096">
    <property type="protein sequence ID" value="WZN48658.1"/>
    <property type="molecule type" value="Genomic_DNA"/>
</dbReference>
<feature type="signal peptide" evidence="1">
    <location>
        <begin position="1"/>
        <end position="19"/>
    </location>
</feature>
<dbReference type="Gene3D" id="3.40.390.80">
    <property type="entry name" value="Peptidase M60, enhancin-like domain 2"/>
    <property type="match status" value="1"/>
</dbReference>
<keyword evidence="4" id="KW-1185">Reference proteome</keyword>
<reference evidence="3 4" key="1">
    <citation type="submission" date="2024-03" db="EMBL/GenBank/DDBJ databases">
        <title>Chitinophaga caseinilytica sp. nov., a casein hydrolysing bacterium isolated from forest soil.</title>
        <authorList>
            <person name="Lee D.S."/>
            <person name="Han D.M."/>
            <person name="Baek J.H."/>
            <person name="Choi D.G."/>
            <person name="Jeon J.H."/>
            <person name="Jeon C.O."/>
        </authorList>
    </citation>
    <scope>NUCLEOTIDE SEQUENCE [LARGE SCALE GENOMIC DNA]</scope>
    <source>
        <strain evidence="3 4">KACC 19118</strain>
    </source>
</reference>
<dbReference type="Proteomes" id="UP001449657">
    <property type="component" value="Chromosome"/>
</dbReference>
<dbReference type="SUPFAM" id="SSF49785">
    <property type="entry name" value="Galactose-binding domain-like"/>
    <property type="match status" value="2"/>
</dbReference>
<gene>
    <name evidence="3" type="ORF">WJU22_10775</name>
</gene>
<accession>A0ABZ2Z8W7</accession>
<dbReference type="InterPro" id="IPR042279">
    <property type="entry name" value="Pep_M60_3"/>
</dbReference>
<dbReference type="Gene3D" id="1.10.390.30">
    <property type="entry name" value="Peptidase M60, enhancin-like domain 3"/>
    <property type="match status" value="1"/>
</dbReference>
<organism evidence="3 4">
    <name type="scientific">Chitinophaga caseinilytica</name>
    <dbReference type="NCBI Taxonomy" id="2267521"/>
    <lineage>
        <taxon>Bacteria</taxon>
        <taxon>Pseudomonadati</taxon>
        <taxon>Bacteroidota</taxon>
        <taxon>Chitinophagia</taxon>
        <taxon>Chitinophagales</taxon>
        <taxon>Chitinophagaceae</taxon>
        <taxon>Chitinophaga</taxon>
    </lineage>
</organism>
<dbReference type="NCBIfam" id="TIGR04183">
    <property type="entry name" value="Por_Secre_tail"/>
    <property type="match status" value="1"/>
</dbReference>
<dbReference type="InterPro" id="IPR031161">
    <property type="entry name" value="Peptidase_M60_dom"/>
</dbReference>
<dbReference type="Gene3D" id="2.60.120.1250">
    <property type="entry name" value="Peptidase M60, enhancin-like domain 1"/>
    <property type="match status" value="1"/>
</dbReference>
<dbReference type="InterPro" id="IPR026444">
    <property type="entry name" value="Secre_tail"/>
</dbReference>
<protein>
    <submittedName>
        <fullName evidence="3">M60 family metallopeptidase</fullName>
    </submittedName>
</protein>
<feature type="chain" id="PRO_5045231302" evidence="1">
    <location>
        <begin position="20"/>
        <end position="1010"/>
    </location>
</feature>
<proteinExistence type="predicted"/>
<dbReference type="PROSITE" id="PS51723">
    <property type="entry name" value="PEPTIDASE_M60"/>
    <property type="match status" value="1"/>
</dbReference>